<dbReference type="Proteomes" id="UP000015102">
    <property type="component" value="Unassembled WGS sequence"/>
</dbReference>
<sequence>MNFGDEWQTIITETCGDGELCTPTNGTCIKQGNEACYDEGSSNVVCGSEGFFPNPYDCHKYYICYYSGETILSVSINCPQGYVFDAAKEMCSASATTSSCTLQIDCSKTGQYKPWPTNNKIFYI</sequence>
<reference evidence="2" key="2">
    <citation type="submission" date="2015-06" db="UniProtKB">
        <authorList>
            <consortium name="EnsemblMetazoa"/>
        </authorList>
    </citation>
    <scope>IDENTIFICATION</scope>
</reference>
<evidence type="ECO:0000313" key="3">
    <source>
        <dbReference type="Proteomes" id="UP000015102"/>
    </source>
</evidence>
<evidence type="ECO:0000259" key="1">
    <source>
        <dbReference type="PROSITE" id="PS50940"/>
    </source>
</evidence>
<dbReference type="EMBL" id="CAQQ02104936">
    <property type="status" value="NOT_ANNOTATED_CDS"/>
    <property type="molecule type" value="Genomic_DNA"/>
</dbReference>
<evidence type="ECO:0000313" key="2">
    <source>
        <dbReference type="EnsemblMetazoa" id="MESCA011447-PA"/>
    </source>
</evidence>
<dbReference type="SMART" id="SM00494">
    <property type="entry name" value="ChtBD2"/>
    <property type="match status" value="1"/>
</dbReference>
<dbReference type="HOGENOM" id="CLU_2009656_0_0_1"/>
<organism evidence="2 3">
    <name type="scientific">Megaselia scalaris</name>
    <name type="common">Humpbacked fly</name>
    <name type="synonym">Phora scalaris</name>
    <dbReference type="NCBI Taxonomy" id="36166"/>
    <lineage>
        <taxon>Eukaryota</taxon>
        <taxon>Metazoa</taxon>
        <taxon>Ecdysozoa</taxon>
        <taxon>Arthropoda</taxon>
        <taxon>Hexapoda</taxon>
        <taxon>Insecta</taxon>
        <taxon>Pterygota</taxon>
        <taxon>Neoptera</taxon>
        <taxon>Endopterygota</taxon>
        <taxon>Diptera</taxon>
        <taxon>Brachycera</taxon>
        <taxon>Muscomorpha</taxon>
        <taxon>Platypezoidea</taxon>
        <taxon>Phoridae</taxon>
        <taxon>Megaseliini</taxon>
        <taxon>Megaselia</taxon>
    </lineage>
</organism>
<dbReference type="SUPFAM" id="SSF57625">
    <property type="entry name" value="Invertebrate chitin-binding proteins"/>
    <property type="match status" value="1"/>
</dbReference>
<keyword evidence="3" id="KW-1185">Reference proteome</keyword>
<dbReference type="InterPro" id="IPR002557">
    <property type="entry name" value="Chitin-bd_dom"/>
</dbReference>
<proteinExistence type="predicted"/>
<dbReference type="Gene3D" id="2.170.140.10">
    <property type="entry name" value="Chitin binding domain"/>
    <property type="match status" value="1"/>
</dbReference>
<protein>
    <recommendedName>
        <fullName evidence="1">Chitin-binding type-2 domain-containing protein</fullName>
    </recommendedName>
</protein>
<feature type="domain" description="Chitin-binding type-2" evidence="1">
    <location>
        <begin position="43"/>
        <end position="102"/>
    </location>
</feature>
<accession>T1H572</accession>
<dbReference type="AlphaFoldDB" id="T1H572"/>
<dbReference type="InterPro" id="IPR036508">
    <property type="entry name" value="Chitin-bd_dom_sf"/>
</dbReference>
<reference evidence="3" key="1">
    <citation type="submission" date="2013-02" db="EMBL/GenBank/DDBJ databases">
        <authorList>
            <person name="Hughes D."/>
        </authorList>
    </citation>
    <scope>NUCLEOTIDE SEQUENCE</scope>
    <source>
        <strain>Durham</strain>
        <strain evidence="3">NC isolate 2 -- Noor lab</strain>
    </source>
</reference>
<name>T1H572_MEGSC</name>
<dbReference type="GO" id="GO:0008061">
    <property type="term" value="F:chitin binding"/>
    <property type="evidence" value="ECO:0007669"/>
    <property type="project" value="InterPro"/>
</dbReference>
<dbReference type="GO" id="GO:0005576">
    <property type="term" value="C:extracellular region"/>
    <property type="evidence" value="ECO:0007669"/>
    <property type="project" value="InterPro"/>
</dbReference>
<dbReference type="PROSITE" id="PS50940">
    <property type="entry name" value="CHIT_BIND_II"/>
    <property type="match status" value="1"/>
</dbReference>
<dbReference type="Pfam" id="PF01607">
    <property type="entry name" value="CBM_14"/>
    <property type="match status" value="1"/>
</dbReference>
<dbReference type="EMBL" id="CAQQ02104937">
    <property type="status" value="NOT_ANNOTATED_CDS"/>
    <property type="molecule type" value="Genomic_DNA"/>
</dbReference>
<dbReference type="EnsemblMetazoa" id="MESCA011447-RA">
    <property type="protein sequence ID" value="MESCA011447-PA"/>
    <property type="gene ID" value="MESCA011447"/>
</dbReference>